<dbReference type="PANTHER" id="PTHR46428:SF1">
    <property type="entry name" value="KELCH DOMAIN-CONTAINING PROTEIN 10"/>
    <property type="match status" value="1"/>
</dbReference>
<comment type="caution">
    <text evidence="3">The sequence shown here is derived from an EMBL/GenBank/DDBJ whole genome shotgun (WGS) entry which is preliminary data.</text>
</comment>
<accession>A0AAV2GXU8</accession>
<organism evidence="3 4">
    <name type="scientific">Lymnaea stagnalis</name>
    <name type="common">Great pond snail</name>
    <name type="synonym">Helix stagnalis</name>
    <dbReference type="NCBI Taxonomy" id="6523"/>
    <lineage>
        <taxon>Eukaryota</taxon>
        <taxon>Metazoa</taxon>
        <taxon>Spiralia</taxon>
        <taxon>Lophotrochozoa</taxon>
        <taxon>Mollusca</taxon>
        <taxon>Gastropoda</taxon>
        <taxon>Heterobranchia</taxon>
        <taxon>Euthyneura</taxon>
        <taxon>Panpulmonata</taxon>
        <taxon>Hygrophila</taxon>
        <taxon>Lymnaeoidea</taxon>
        <taxon>Lymnaeidae</taxon>
        <taxon>Lymnaea</taxon>
    </lineage>
</organism>
<evidence type="ECO:0000256" key="2">
    <source>
        <dbReference type="ARBA" id="ARBA00022737"/>
    </source>
</evidence>
<dbReference type="EMBL" id="CAXITT010000003">
    <property type="protein sequence ID" value="CAL1526257.1"/>
    <property type="molecule type" value="Genomic_DNA"/>
</dbReference>
<reference evidence="3 4" key="1">
    <citation type="submission" date="2024-04" db="EMBL/GenBank/DDBJ databases">
        <authorList>
            <consortium name="Genoscope - CEA"/>
            <person name="William W."/>
        </authorList>
    </citation>
    <scope>NUCLEOTIDE SEQUENCE [LARGE SCALE GENOMIC DNA]</scope>
</reference>
<sequence>MIKTIHPVTHLNDFHKDDIDFEPKCTCCPTGRSGHRIIVTEDSLYALGGFNPVFGGYTAPVNVRGHPLFKELWRFNLSTRKWQLLDDFHSVPPTIASHTIAKVGRWLFLFGGTSIPFGETPSSALYRYDLTAPCHAENSGQCDCDAHALRGDEVATIRNSNRWHLIPVAGDLPEERYGHTMTMSFPDVYIVGGTSGYIYNSEVFHLDLRAPMGRWTKLSSDADPRQPVGRYRHETAFDGEKLYVFGGGTDRDAFSLVNIHTFNIKSCEWGTLKTFPDPVHGHPKPRKCHSCCHYKDDVFMVGGVSGTSTTNETTLFNEIWKFSLAKATWTKYSATLLVPLYFHSADFSPLKGCIYIFGGVTNYREEWVRTKRILSLRVAVGNLLELAWEVVCKHVGNRWDEADLNELGVPFSLQARVF</sequence>
<evidence type="ECO:0000313" key="4">
    <source>
        <dbReference type="Proteomes" id="UP001497497"/>
    </source>
</evidence>
<keyword evidence="4" id="KW-1185">Reference proteome</keyword>
<dbReference type="Proteomes" id="UP001497497">
    <property type="component" value="Unassembled WGS sequence"/>
</dbReference>
<evidence type="ECO:0008006" key="5">
    <source>
        <dbReference type="Google" id="ProtNLM"/>
    </source>
</evidence>
<dbReference type="PANTHER" id="PTHR46428">
    <property type="entry name" value="KELCH DOMAIN-CONTAINING PROTEIN 10"/>
    <property type="match status" value="1"/>
</dbReference>
<evidence type="ECO:0000313" key="3">
    <source>
        <dbReference type="EMBL" id="CAL1526257.1"/>
    </source>
</evidence>
<proteinExistence type="predicted"/>
<protein>
    <recommendedName>
        <fullName evidence="5">Kelch domain-containing protein 10</fullName>
    </recommendedName>
</protein>
<evidence type="ECO:0000256" key="1">
    <source>
        <dbReference type="ARBA" id="ARBA00022441"/>
    </source>
</evidence>
<dbReference type="InterPro" id="IPR052125">
    <property type="entry name" value="KLHDC10"/>
</dbReference>
<dbReference type="Pfam" id="PF24681">
    <property type="entry name" value="Kelch_KLHDC2_KLHL20_DRC7"/>
    <property type="match status" value="1"/>
</dbReference>
<dbReference type="GO" id="GO:0032874">
    <property type="term" value="P:positive regulation of stress-activated MAPK cascade"/>
    <property type="evidence" value="ECO:0007669"/>
    <property type="project" value="TreeGrafter"/>
</dbReference>
<keyword evidence="2" id="KW-0677">Repeat</keyword>
<gene>
    <name evidence="3" type="ORF">GSLYS_00000434001</name>
</gene>
<dbReference type="InterPro" id="IPR015915">
    <property type="entry name" value="Kelch-typ_b-propeller"/>
</dbReference>
<dbReference type="Gene3D" id="2.120.10.80">
    <property type="entry name" value="Kelch-type beta propeller"/>
    <property type="match status" value="2"/>
</dbReference>
<dbReference type="SUPFAM" id="SSF117281">
    <property type="entry name" value="Kelch motif"/>
    <property type="match status" value="2"/>
</dbReference>
<dbReference type="AlphaFoldDB" id="A0AAV2GXU8"/>
<keyword evidence="1" id="KW-0880">Kelch repeat</keyword>
<name>A0AAV2GXU8_LYMST</name>